<reference evidence="1" key="1">
    <citation type="submission" date="2022-02" db="EMBL/GenBank/DDBJ databases">
        <title>Plant Genome Project.</title>
        <authorList>
            <person name="Zhang R.-G."/>
        </authorList>
    </citation>
    <scope>NUCLEOTIDE SEQUENCE</scope>
    <source>
        <strain evidence="1">AT1</strain>
    </source>
</reference>
<sequence>MRSSDAVQSEEEEEEEMEGEEEEEEGSEDNDRGDEQRDEEESEESDCDDDRRDKGEGEEEASLVEDQVGFNHVEGESGGKLLVQNSSSLQEEANERDCAVVVVGGKRWPSTFVWLGNMGTFSRRLELISLVSFVELLEDISLPKATPEEFASVYSGLAVLGSYQLEVDWRIEQMAFLLELLDWRDRLEKVSNELEEVEATAARLRKRKKKLEGEVAERESASSGGFDMTSHAGQGLRR</sequence>
<evidence type="ECO:0000313" key="1">
    <source>
        <dbReference type="EMBL" id="KAI8560321.1"/>
    </source>
</evidence>
<evidence type="ECO:0000313" key="2">
    <source>
        <dbReference type="Proteomes" id="UP001062846"/>
    </source>
</evidence>
<comment type="caution">
    <text evidence="1">The sequence shown here is derived from an EMBL/GenBank/DDBJ whole genome shotgun (WGS) entry which is preliminary data.</text>
</comment>
<dbReference type="Proteomes" id="UP001062846">
    <property type="component" value="Chromosome 4"/>
</dbReference>
<proteinExistence type="predicted"/>
<organism evidence="1 2">
    <name type="scientific">Rhododendron molle</name>
    <name type="common">Chinese azalea</name>
    <name type="synonym">Azalea mollis</name>
    <dbReference type="NCBI Taxonomy" id="49168"/>
    <lineage>
        <taxon>Eukaryota</taxon>
        <taxon>Viridiplantae</taxon>
        <taxon>Streptophyta</taxon>
        <taxon>Embryophyta</taxon>
        <taxon>Tracheophyta</taxon>
        <taxon>Spermatophyta</taxon>
        <taxon>Magnoliopsida</taxon>
        <taxon>eudicotyledons</taxon>
        <taxon>Gunneridae</taxon>
        <taxon>Pentapetalae</taxon>
        <taxon>asterids</taxon>
        <taxon>Ericales</taxon>
        <taxon>Ericaceae</taxon>
        <taxon>Ericoideae</taxon>
        <taxon>Rhodoreae</taxon>
        <taxon>Rhododendron</taxon>
    </lineage>
</organism>
<dbReference type="EMBL" id="CM046391">
    <property type="protein sequence ID" value="KAI8560321.1"/>
    <property type="molecule type" value="Genomic_DNA"/>
</dbReference>
<accession>A0ACC0P456</accession>
<name>A0ACC0P456_RHOML</name>
<protein>
    <submittedName>
        <fullName evidence="1">Uncharacterized protein</fullName>
    </submittedName>
</protein>
<gene>
    <name evidence="1" type="ORF">RHMOL_Rhmol04G0246100</name>
</gene>
<keyword evidence="2" id="KW-1185">Reference proteome</keyword>